<dbReference type="GO" id="GO:0015031">
    <property type="term" value="P:protein transport"/>
    <property type="evidence" value="ECO:0007669"/>
    <property type="project" value="UniProtKB-KW"/>
</dbReference>
<protein>
    <submittedName>
        <fullName evidence="11">V-snare-domain-containing protein</fullName>
    </submittedName>
</protein>
<keyword evidence="3" id="KW-0813">Transport</keyword>
<dbReference type="OrthoDB" id="422156at2759"/>
<comment type="subcellular location">
    <subcellularLocation>
        <location evidence="1">Golgi apparatus membrane</location>
        <topology evidence="1">Single-pass type IV membrane protein</topology>
    </subcellularLocation>
</comment>
<dbReference type="GeneID" id="37027221"/>
<keyword evidence="5" id="KW-0653">Protein transport</keyword>
<dbReference type="GO" id="GO:0048219">
    <property type="term" value="P:inter-Golgi cisterna vesicle-mediated transport"/>
    <property type="evidence" value="ECO:0007669"/>
    <property type="project" value="TreeGrafter"/>
</dbReference>
<evidence type="ECO:0000256" key="10">
    <source>
        <dbReference type="SAM" id="Phobius"/>
    </source>
</evidence>
<keyword evidence="12" id="KW-1185">Reference proteome</keyword>
<dbReference type="PANTHER" id="PTHR21094">
    <property type="entry name" value="GOS-28 SNARE- RELATED"/>
    <property type="match status" value="1"/>
</dbReference>
<name>A0A316V1P7_9BASI</name>
<evidence type="ECO:0000256" key="9">
    <source>
        <dbReference type="SAM" id="MobiDB-lite"/>
    </source>
</evidence>
<keyword evidence="4 10" id="KW-0812">Transmembrane</keyword>
<keyword evidence="8 10" id="KW-0472">Membrane</keyword>
<evidence type="ECO:0000256" key="4">
    <source>
        <dbReference type="ARBA" id="ARBA00022692"/>
    </source>
</evidence>
<dbReference type="Pfam" id="PF12352">
    <property type="entry name" value="V-SNARE_C"/>
    <property type="match status" value="1"/>
</dbReference>
<feature type="compositionally biased region" description="Low complexity" evidence="9">
    <location>
        <begin position="47"/>
        <end position="58"/>
    </location>
</feature>
<dbReference type="RefSeq" id="XP_025363957.1">
    <property type="nucleotide sequence ID" value="XM_025505398.1"/>
</dbReference>
<dbReference type="AlphaFoldDB" id="A0A316V1P7"/>
<accession>A0A316V1P7</accession>
<evidence type="ECO:0000256" key="3">
    <source>
        <dbReference type="ARBA" id="ARBA00022448"/>
    </source>
</evidence>
<keyword evidence="6 10" id="KW-1133">Transmembrane helix</keyword>
<dbReference type="GO" id="GO:0006888">
    <property type="term" value="P:endoplasmic reticulum to Golgi vesicle-mediated transport"/>
    <property type="evidence" value="ECO:0007669"/>
    <property type="project" value="InterPro"/>
</dbReference>
<proteinExistence type="inferred from homology"/>
<reference evidence="11 12" key="1">
    <citation type="journal article" date="2018" name="Mol. Biol. Evol.">
        <title>Broad Genomic Sampling Reveals a Smut Pathogenic Ancestry of the Fungal Clade Ustilaginomycotina.</title>
        <authorList>
            <person name="Kijpornyongpan T."/>
            <person name="Mondo S.J."/>
            <person name="Barry K."/>
            <person name="Sandor L."/>
            <person name="Lee J."/>
            <person name="Lipzen A."/>
            <person name="Pangilinan J."/>
            <person name="LaButti K."/>
            <person name="Hainaut M."/>
            <person name="Henrissat B."/>
            <person name="Grigoriev I.V."/>
            <person name="Spatafora J.W."/>
            <person name="Aime M.C."/>
        </authorList>
    </citation>
    <scope>NUCLEOTIDE SEQUENCE [LARGE SCALE GENOMIC DNA]</scope>
    <source>
        <strain evidence="11 12">MCA 5214</strain>
    </source>
</reference>
<organism evidence="11 12">
    <name type="scientific">Jaminaea rosea</name>
    <dbReference type="NCBI Taxonomy" id="1569628"/>
    <lineage>
        <taxon>Eukaryota</taxon>
        <taxon>Fungi</taxon>
        <taxon>Dikarya</taxon>
        <taxon>Basidiomycota</taxon>
        <taxon>Ustilaginomycotina</taxon>
        <taxon>Exobasidiomycetes</taxon>
        <taxon>Microstromatales</taxon>
        <taxon>Microstromatales incertae sedis</taxon>
        <taxon>Jaminaea</taxon>
    </lineage>
</organism>
<dbReference type="InterPro" id="IPR023601">
    <property type="entry name" value="Golgi_SNAP_su1"/>
</dbReference>
<keyword evidence="7" id="KW-0333">Golgi apparatus</keyword>
<evidence type="ECO:0000256" key="7">
    <source>
        <dbReference type="ARBA" id="ARBA00023034"/>
    </source>
</evidence>
<dbReference type="EMBL" id="KZ819663">
    <property type="protein sequence ID" value="PWN29345.1"/>
    <property type="molecule type" value="Genomic_DNA"/>
</dbReference>
<dbReference type="PIRSF" id="PIRSF027109">
    <property type="entry name" value="Golgi_SNARE"/>
    <property type="match status" value="1"/>
</dbReference>
<dbReference type="GO" id="GO:0000139">
    <property type="term" value="C:Golgi membrane"/>
    <property type="evidence" value="ECO:0007669"/>
    <property type="project" value="UniProtKB-SubCell"/>
</dbReference>
<evidence type="ECO:0000313" key="12">
    <source>
        <dbReference type="Proteomes" id="UP000245884"/>
    </source>
</evidence>
<comment type="similarity">
    <text evidence="2">Belongs to the GOSR1 family.</text>
</comment>
<feature type="transmembrane region" description="Helical" evidence="10">
    <location>
        <begin position="239"/>
        <end position="257"/>
    </location>
</feature>
<dbReference type="STRING" id="1569628.A0A316V1P7"/>
<dbReference type="GO" id="GO:0005801">
    <property type="term" value="C:cis-Golgi network"/>
    <property type="evidence" value="ECO:0007669"/>
    <property type="project" value="InterPro"/>
</dbReference>
<dbReference type="GO" id="GO:0006906">
    <property type="term" value="P:vesicle fusion"/>
    <property type="evidence" value="ECO:0007669"/>
    <property type="project" value="TreeGrafter"/>
</dbReference>
<gene>
    <name evidence="11" type="ORF">BDZ90DRAFT_230228</name>
</gene>
<dbReference type="Proteomes" id="UP000245884">
    <property type="component" value="Unassembled WGS sequence"/>
</dbReference>
<evidence type="ECO:0000313" key="11">
    <source>
        <dbReference type="EMBL" id="PWN29345.1"/>
    </source>
</evidence>
<dbReference type="GO" id="GO:0005797">
    <property type="term" value="C:Golgi medial cisterna"/>
    <property type="evidence" value="ECO:0007669"/>
    <property type="project" value="TreeGrafter"/>
</dbReference>
<dbReference type="GO" id="GO:0031201">
    <property type="term" value="C:SNARE complex"/>
    <property type="evidence" value="ECO:0007669"/>
    <property type="project" value="TreeGrafter"/>
</dbReference>
<dbReference type="PANTHER" id="PTHR21094:SF2">
    <property type="entry name" value="GOLGI SNAP RECEPTOR COMPLEX MEMBER 1"/>
    <property type="match status" value="1"/>
</dbReference>
<evidence type="ECO:0000256" key="8">
    <source>
        <dbReference type="ARBA" id="ARBA00023136"/>
    </source>
</evidence>
<dbReference type="GO" id="GO:0005484">
    <property type="term" value="F:SNAP receptor activity"/>
    <property type="evidence" value="ECO:0007669"/>
    <property type="project" value="TreeGrafter"/>
</dbReference>
<evidence type="ECO:0000256" key="1">
    <source>
        <dbReference type="ARBA" id="ARBA00004409"/>
    </source>
</evidence>
<evidence type="ECO:0000256" key="2">
    <source>
        <dbReference type="ARBA" id="ARBA00008473"/>
    </source>
</evidence>
<evidence type="ECO:0000256" key="6">
    <source>
        <dbReference type="ARBA" id="ARBA00022989"/>
    </source>
</evidence>
<evidence type="ECO:0000256" key="5">
    <source>
        <dbReference type="ARBA" id="ARBA00022927"/>
    </source>
</evidence>
<feature type="region of interest" description="Disordered" evidence="9">
    <location>
        <begin position="41"/>
        <end position="82"/>
    </location>
</feature>
<sequence length="258" mass="28407">MASTSRLPPTAWDSARRTARNLESQLDAKLTQYSSLASAIARGEDGASSSSAPAWPSSNHKDALLEQGDASHPPAAKAQSLESEITSLLSSLSSSLSTLSHFLDDPEIPPSPVQHHAVQRHREVLADFERDFRRCRDNVRHALDRRELVGRVRGDIDAYRAAQVGSDEDRLLAERGRLDNSHSMIDGTLEQAYATLTDFRGQRQMLNNVTARMSNTAAQVPALNGIMTMIGRRRRRDSIVMGCIIGCGTVLLLMYITR</sequence>